<evidence type="ECO:0000256" key="6">
    <source>
        <dbReference type="ARBA" id="ARBA00022989"/>
    </source>
</evidence>
<feature type="transmembrane region" description="Helical" evidence="8">
    <location>
        <begin position="175"/>
        <end position="194"/>
    </location>
</feature>
<evidence type="ECO:0000256" key="7">
    <source>
        <dbReference type="ARBA" id="ARBA00023136"/>
    </source>
</evidence>
<keyword evidence="7 8" id="KW-0472">Membrane</keyword>
<dbReference type="InterPro" id="IPR052017">
    <property type="entry name" value="TSUP"/>
</dbReference>
<feature type="transmembrane region" description="Helical" evidence="8">
    <location>
        <begin position="107"/>
        <end position="128"/>
    </location>
</feature>
<feature type="transmembrane region" description="Helical" evidence="8">
    <location>
        <begin position="27"/>
        <end position="48"/>
    </location>
</feature>
<dbReference type="AlphaFoldDB" id="V6SNG7"/>
<protein>
    <recommendedName>
        <fullName evidence="8">Probable membrane transporter protein</fullName>
    </recommendedName>
</protein>
<keyword evidence="10" id="KW-1185">Reference proteome</keyword>
<accession>V6SNG7</accession>
<evidence type="ECO:0000256" key="5">
    <source>
        <dbReference type="ARBA" id="ARBA00022692"/>
    </source>
</evidence>
<dbReference type="GO" id="GO:0005886">
    <property type="term" value="C:plasma membrane"/>
    <property type="evidence" value="ECO:0007669"/>
    <property type="project" value="UniProtKB-SubCell"/>
</dbReference>
<feature type="transmembrane region" description="Helical" evidence="8">
    <location>
        <begin position="68"/>
        <end position="87"/>
    </location>
</feature>
<dbReference type="PANTHER" id="PTHR30269">
    <property type="entry name" value="TRANSMEMBRANE PROTEIN YFCA"/>
    <property type="match status" value="1"/>
</dbReference>
<evidence type="ECO:0000256" key="2">
    <source>
        <dbReference type="ARBA" id="ARBA00009142"/>
    </source>
</evidence>
<dbReference type="PATRIC" id="fig|1341181.4.peg.1556"/>
<dbReference type="PANTHER" id="PTHR30269:SF37">
    <property type="entry name" value="MEMBRANE TRANSPORTER PROTEIN"/>
    <property type="match status" value="1"/>
</dbReference>
<comment type="similarity">
    <text evidence="2 8">Belongs to the 4-toluene sulfonate uptake permease (TSUP) (TC 2.A.102) family.</text>
</comment>
<dbReference type="RefSeq" id="WP_023579216.1">
    <property type="nucleotide sequence ID" value="NZ_AVGG01000007.1"/>
</dbReference>
<feature type="transmembrane region" description="Helical" evidence="8">
    <location>
        <begin position="140"/>
        <end position="160"/>
    </location>
</feature>
<gene>
    <name evidence="9" type="ORF">FLJC2902T_15800</name>
</gene>
<evidence type="ECO:0000256" key="1">
    <source>
        <dbReference type="ARBA" id="ARBA00004651"/>
    </source>
</evidence>
<evidence type="ECO:0000256" key="4">
    <source>
        <dbReference type="ARBA" id="ARBA00022475"/>
    </source>
</evidence>
<dbReference type="OrthoDB" id="8480055at2"/>
<keyword evidence="3" id="KW-0813">Transport</keyword>
<sequence length="256" mass="27925">MDILIIALAALLGSALTFFSGFGLGTILLPVFAVFFPVEIAIALTAIVHLLNNFFKLLLIGKKADKGIVIRFGIPAVLFSFLGAMLLKQISHLSALYSYEAWGNTYTVTPIKVCIAVLLFFFAMMELIPKLKHLEFSKKYIPLGGMLSGFFGGLSGHQGALRSAFLIRAGLSKEAFIATGIVIACGIDIVRLTVYSTDKYQLDKSNYKLLFIAVFMAFSGAYLGNKFLKKITIETIQIIVGLLLVVYSVLMGMSIL</sequence>
<evidence type="ECO:0000256" key="8">
    <source>
        <dbReference type="RuleBase" id="RU363041"/>
    </source>
</evidence>
<feature type="transmembrane region" description="Helical" evidence="8">
    <location>
        <begin position="236"/>
        <end position="255"/>
    </location>
</feature>
<dbReference type="InterPro" id="IPR002781">
    <property type="entry name" value="TM_pro_TauE-like"/>
</dbReference>
<dbReference type="eggNOG" id="COG0730">
    <property type="taxonomic scope" value="Bacteria"/>
</dbReference>
<proteinExistence type="inferred from homology"/>
<dbReference type="STRING" id="1341181.FLJC2902T_15800"/>
<reference evidence="9 10" key="1">
    <citation type="submission" date="2013-08" db="EMBL/GenBank/DDBJ databases">
        <title>Flavobacterium limnosediminis JC2902 genome sequencing.</title>
        <authorList>
            <person name="Lee K."/>
            <person name="Yi H."/>
            <person name="Park S."/>
            <person name="Chun J."/>
        </authorList>
    </citation>
    <scope>NUCLEOTIDE SEQUENCE [LARGE SCALE GENOMIC DNA]</scope>
    <source>
        <strain evidence="9 10">JC2902</strain>
    </source>
</reference>
<dbReference type="EMBL" id="AVGG01000007">
    <property type="protein sequence ID" value="ESU28233.1"/>
    <property type="molecule type" value="Genomic_DNA"/>
</dbReference>
<comment type="caution">
    <text evidence="9">The sequence shown here is derived from an EMBL/GenBank/DDBJ whole genome shotgun (WGS) entry which is preliminary data.</text>
</comment>
<keyword evidence="5 8" id="KW-0812">Transmembrane</keyword>
<evidence type="ECO:0000256" key="3">
    <source>
        <dbReference type="ARBA" id="ARBA00022448"/>
    </source>
</evidence>
<dbReference type="Pfam" id="PF01925">
    <property type="entry name" value="TauE"/>
    <property type="match status" value="1"/>
</dbReference>
<evidence type="ECO:0000313" key="9">
    <source>
        <dbReference type="EMBL" id="ESU28233.1"/>
    </source>
</evidence>
<feature type="transmembrane region" description="Helical" evidence="8">
    <location>
        <begin position="206"/>
        <end position="224"/>
    </location>
</feature>
<organism evidence="9 10">
    <name type="scientific">Flavobacterium limnosediminis JC2902</name>
    <dbReference type="NCBI Taxonomy" id="1341181"/>
    <lineage>
        <taxon>Bacteria</taxon>
        <taxon>Pseudomonadati</taxon>
        <taxon>Bacteroidota</taxon>
        <taxon>Flavobacteriia</taxon>
        <taxon>Flavobacteriales</taxon>
        <taxon>Flavobacteriaceae</taxon>
        <taxon>Flavobacterium</taxon>
    </lineage>
</organism>
<dbReference type="Proteomes" id="UP000018004">
    <property type="component" value="Unassembled WGS sequence"/>
</dbReference>
<comment type="subcellular location">
    <subcellularLocation>
        <location evidence="1 8">Cell membrane</location>
        <topology evidence="1 8">Multi-pass membrane protein</topology>
    </subcellularLocation>
</comment>
<name>V6SNG7_9FLAO</name>
<keyword evidence="4 8" id="KW-1003">Cell membrane</keyword>
<evidence type="ECO:0000313" key="10">
    <source>
        <dbReference type="Proteomes" id="UP000018004"/>
    </source>
</evidence>
<keyword evidence="6 8" id="KW-1133">Transmembrane helix</keyword>